<dbReference type="SMART" id="SM00613">
    <property type="entry name" value="PAW"/>
    <property type="match status" value="1"/>
</dbReference>
<evidence type="ECO:0000256" key="3">
    <source>
        <dbReference type="ARBA" id="ARBA00004496"/>
    </source>
</evidence>
<dbReference type="Pfam" id="PF09409">
    <property type="entry name" value="PUB"/>
    <property type="match status" value="1"/>
</dbReference>
<dbReference type="SMART" id="SM00460">
    <property type="entry name" value="TGc"/>
    <property type="match status" value="1"/>
</dbReference>
<evidence type="ECO:0000256" key="5">
    <source>
        <dbReference type="ARBA" id="ARBA00012158"/>
    </source>
</evidence>
<dbReference type="Gene3D" id="3.10.620.30">
    <property type="match status" value="1"/>
</dbReference>
<comment type="similarity">
    <text evidence="4 13">Belongs to the transglutaminase-like superfamily. PNGase family.</text>
</comment>
<evidence type="ECO:0000256" key="12">
    <source>
        <dbReference type="ARBA" id="ARBA00032901"/>
    </source>
</evidence>
<comment type="caution">
    <text evidence="15">The sequence shown here is derived from an EMBL/GenBank/DDBJ whole genome shotgun (WGS) entry which is preliminary data.</text>
</comment>
<dbReference type="InterPro" id="IPR036339">
    <property type="entry name" value="PUB-like_dom_sf"/>
</dbReference>
<dbReference type="SUPFAM" id="SSF143503">
    <property type="entry name" value="PUG domain-like"/>
    <property type="match status" value="1"/>
</dbReference>
<evidence type="ECO:0000256" key="13">
    <source>
        <dbReference type="PROSITE-ProRule" id="PRU00731"/>
    </source>
</evidence>
<dbReference type="Gene3D" id="1.20.58.2190">
    <property type="match status" value="1"/>
</dbReference>
<keyword evidence="16" id="KW-1185">Reference proteome</keyword>
<dbReference type="Pfam" id="PF04721">
    <property type="entry name" value="PAW"/>
    <property type="match status" value="1"/>
</dbReference>
<dbReference type="InterPro" id="IPR018997">
    <property type="entry name" value="PUB_domain"/>
</dbReference>
<dbReference type="InterPro" id="IPR006588">
    <property type="entry name" value="Peptide_N_glycanase_PAW_dom"/>
</dbReference>
<keyword evidence="9" id="KW-0378">Hydrolase</keyword>
<name>A0ABR1AWG7_POLSC</name>
<keyword evidence="10" id="KW-0862">Zinc</keyword>
<keyword evidence="8" id="KW-0479">Metal-binding</keyword>
<sequence>MAPVRFGSIAALEENSSEVYLESTEVLIRIARNVLKEPLNPKYRSVSLKSNVVTTKLLPASGAMECLFDMGFQEGDGSLVLSQQTSLDSIKYIHDELLRRREQKTLKKKADTIVAKTKKLKNENKVPLIANELNKLERETTNSFLKKIIFWCFRVLAYENYELQRKALTMIPLTELNLNVMRHIRNIQLEYKKKNINEETIDFQELLLVELCNWFNNDFFTWVDTPQCTKCGFIETVNEGISQEIIPGSDRVEKYRCQKCNSVVLFPRFNDPHKLLETRKGRCGEWANCFCSICRALGWDSRLVFDETDHVWVEVYSLVQSRWIHCDPCEKAVDTPLMYECGWKKNLSYIIAYSLDDIQDVTWRYSTDHIKILQNRNKCNEQELIDFIVTLRNLLLNHTTPARKQFVLKRTALELIDLLKQKSVSEAEERGRTSGSMAWRLMRGETSVDDINYKPHIWRVDEKDIEKRKFELSYVTAKDTYYKDSKAVMKSWMNGVYKINSVFRNVEKDWKMCYLARREGTNSGLVSWRFETGDKFSIGSINLKLVSQMFETGVVTSKLCSGSSCVQIPQGQQVFTTDAFKGSSSLELIVELLGSNFWQHSQLLRQPIASEETTFEITINLLES</sequence>
<evidence type="ECO:0000313" key="15">
    <source>
        <dbReference type="EMBL" id="KAK6630165.1"/>
    </source>
</evidence>
<dbReference type="InterPro" id="IPR008979">
    <property type="entry name" value="Galactose-bd-like_sf"/>
</dbReference>
<dbReference type="Pfam" id="PF01841">
    <property type="entry name" value="Transglut_core"/>
    <property type="match status" value="1"/>
</dbReference>
<evidence type="ECO:0000256" key="7">
    <source>
        <dbReference type="ARBA" id="ARBA00022490"/>
    </source>
</evidence>
<evidence type="ECO:0000256" key="2">
    <source>
        <dbReference type="ARBA" id="ARBA00001947"/>
    </source>
</evidence>
<evidence type="ECO:0000256" key="6">
    <source>
        <dbReference type="ARBA" id="ARBA00018546"/>
    </source>
</evidence>
<keyword evidence="7" id="KW-0963">Cytoplasm</keyword>
<dbReference type="InterPro" id="IPR038765">
    <property type="entry name" value="Papain-like_cys_pep_sf"/>
</dbReference>
<dbReference type="SUPFAM" id="SSF54001">
    <property type="entry name" value="Cysteine proteinases"/>
    <property type="match status" value="1"/>
</dbReference>
<evidence type="ECO:0000256" key="1">
    <source>
        <dbReference type="ARBA" id="ARBA00001650"/>
    </source>
</evidence>
<comment type="catalytic activity">
    <reaction evidence="1">
        <text>Hydrolysis of an N(4)-(acetyl-beta-D-glucosaminyl)asparagine residue in which the glucosamine residue may be further glycosylated, to yield a (substituted) N-acetyl-beta-D-glucosaminylamine and a peptide containing an aspartate residue.</text>
        <dbReference type="EC" id="3.5.1.52"/>
    </reaction>
</comment>
<evidence type="ECO:0000259" key="14">
    <source>
        <dbReference type="PROSITE" id="PS51398"/>
    </source>
</evidence>
<proteinExistence type="inferred from homology"/>
<dbReference type="PANTHER" id="PTHR12143">
    <property type="entry name" value="PEPTIDE N-GLYCANASE PNGASE -RELATED"/>
    <property type="match status" value="1"/>
</dbReference>
<comment type="cofactor">
    <cofactor evidence="2">
        <name>Zn(2+)</name>
        <dbReference type="ChEBI" id="CHEBI:29105"/>
    </cofactor>
</comment>
<evidence type="ECO:0000256" key="11">
    <source>
        <dbReference type="ARBA" id="ARBA00024870"/>
    </source>
</evidence>
<evidence type="ECO:0000256" key="8">
    <source>
        <dbReference type="ARBA" id="ARBA00022723"/>
    </source>
</evidence>
<dbReference type="InterPro" id="IPR050883">
    <property type="entry name" value="PNGase"/>
</dbReference>
<dbReference type="Proteomes" id="UP001359485">
    <property type="component" value="Unassembled WGS sequence"/>
</dbReference>
<reference evidence="15 16" key="1">
    <citation type="submission" date="2023-09" db="EMBL/GenBank/DDBJ databases">
        <title>Genomes of two closely related lineages of the louse Polyplax serrata with different host specificities.</title>
        <authorList>
            <person name="Martinu J."/>
            <person name="Tarabai H."/>
            <person name="Stefka J."/>
            <person name="Hypsa V."/>
        </authorList>
    </citation>
    <scope>NUCLEOTIDE SEQUENCE [LARGE SCALE GENOMIC DNA]</scope>
    <source>
        <strain evidence="15">98ZLc_SE</strain>
    </source>
</reference>
<comment type="subcellular location">
    <subcellularLocation>
        <location evidence="3">Cytoplasm</location>
    </subcellularLocation>
</comment>
<evidence type="ECO:0000256" key="10">
    <source>
        <dbReference type="ARBA" id="ARBA00022833"/>
    </source>
</evidence>
<organism evidence="15 16">
    <name type="scientific">Polyplax serrata</name>
    <name type="common">Common mouse louse</name>
    <dbReference type="NCBI Taxonomy" id="468196"/>
    <lineage>
        <taxon>Eukaryota</taxon>
        <taxon>Metazoa</taxon>
        <taxon>Ecdysozoa</taxon>
        <taxon>Arthropoda</taxon>
        <taxon>Hexapoda</taxon>
        <taxon>Insecta</taxon>
        <taxon>Pterygota</taxon>
        <taxon>Neoptera</taxon>
        <taxon>Paraneoptera</taxon>
        <taxon>Psocodea</taxon>
        <taxon>Troctomorpha</taxon>
        <taxon>Phthiraptera</taxon>
        <taxon>Anoplura</taxon>
        <taxon>Polyplacidae</taxon>
        <taxon>Polyplax</taxon>
    </lineage>
</organism>
<dbReference type="EC" id="3.5.1.52" evidence="5"/>
<evidence type="ECO:0000256" key="4">
    <source>
        <dbReference type="ARBA" id="ARBA00009390"/>
    </source>
</evidence>
<dbReference type="Gene3D" id="2.60.120.1020">
    <property type="entry name" value="Peptide N glycanase, PAW domain"/>
    <property type="match status" value="1"/>
</dbReference>
<dbReference type="InterPro" id="IPR002931">
    <property type="entry name" value="Transglutaminase-like"/>
</dbReference>
<dbReference type="PANTHER" id="PTHR12143:SF19">
    <property type="entry name" value="PEPTIDE-N(4)-(N-ACETYL-BETA-GLUCOSAMINYL)ASPARAGINE AMIDASE"/>
    <property type="match status" value="1"/>
</dbReference>
<comment type="function">
    <text evidence="11">Specifically deglycosylates the denatured form of N-linked glycoproteins in the cytoplasm and assists their proteasome-mediated degradation. Cleaves the beta-aspartyl-glucosamine (GlcNAc) of the glycan and the amide side chain of Asn, converting Asn to Asp. Prefers proteins containing high-mannose over those bearing complex type oligosaccharides. Can recognize misfolded proteins in the endoplasmic reticulum that are exported to the cytosol to be destroyed and deglycosylate them, while it has no activity toward native proteins. Deglycosylation is a prerequisite for subsequent proteasome-mediated degradation of some, but not all, misfolded glycoproteins.</text>
</comment>
<dbReference type="SMART" id="SM00580">
    <property type="entry name" value="PUG"/>
    <property type="match status" value="1"/>
</dbReference>
<dbReference type="PROSITE" id="PS51398">
    <property type="entry name" value="PAW"/>
    <property type="match status" value="1"/>
</dbReference>
<feature type="domain" description="PAW" evidence="14">
    <location>
        <begin position="428"/>
        <end position="624"/>
    </location>
</feature>
<gene>
    <name evidence="15" type="ORF">RUM44_005721</name>
</gene>
<dbReference type="Gene3D" id="2.20.25.10">
    <property type="match status" value="1"/>
</dbReference>
<evidence type="ECO:0000313" key="16">
    <source>
        <dbReference type="Proteomes" id="UP001359485"/>
    </source>
</evidence>
<dbReference type="EMBL" id="JAWJWF010000009">
    <property type="protein sequence ID" value="KAK6630165.1"/>
    <property type="molecule type" value="Genomic_DNA"/>
</dbReference>
<evidence type="ECO:0000256" key="9">
    <source>
        <dbReference type="ARBA" id="ARBA00022801"/>
    </source>
</evidence>
<accession>A0ABR1AWG7</accession>
<dbReference type="InterPro" id="IPR038680">
    <property type="entry name" value="PAW_sf"/>
</dbReference>
<dbReference type="SUPFAM" id="SSF49785">
    <property type="entry name" value="Galactose-binding domain-like"/>
    <property type="match status" value="1"/>
</dbReference>
<protein>
    <recommendedName>
        <fullName evidence="6">Peptide-N(4)-(N-acetyl-beta-glucosaminyl)asparagine amidase</fullName>
        <ecNumber evidence="5">3.5.1.52</ecNumber>
    </recommendedName>
    <alternativeName>
        <fullName evidence="12">Peptide:N-glycanase</fullName>
    </alternativeName>
</protein>